<name>A0A6P1EAX6_LENHI</name>
<dbReference type="CDD" id="cd03014">
    <property type="entry name" value="PRX_Atyp2cys"/>
    <property type="match status" value="1"/>
</dbReference>
<dbReference type="Pfam" id="PF08534">
    <property type="entry name" value="Redoxin"/>
    <property type="match status" value="1"/>
</dbReference>
<dbReference type="InterPro" id="IPR050455">
    <property type="entry name" value="Tpx_Peroxidase_subfamily"/>
</dbReference>
<dbReference type="NCBIfam" id="NF001808">
    <property type="entry name" value="PRK00522.1"/>
    <property type="match status" value="1"/>
</dbReference>
<evidence type="ECO:0000256" key="3">
    <source>
        <dbReference type="ARBA" id="ARBA00023157"/>
    </source>
</evidence>
<proteinExistence type="predicted"/>
<dbReference type="InterPro" id="IPR002065">
    <property type="entry name" value="TPX"/>
</dbReference>
<keyword evidence="4" id="KW-0676">Redox-active center</keyword>
<dbReference type="PROSITE" id="PS51352">
    <property type="entry name" value="THIOREDOXIN_2"/>
    <property type="match status" value="1"/>
</dbReference>
<evidence type="ECO:0000256" key="2">
    <source>
        <dbReference type="ARBA" id="ARBA00022862"/>
    </source>
</evidence>
<sequence length="188" mass="21104">MGYIICKLNLLKTHQGSVCMQVTINGKDEKLFGNPPEVGEQLPKFKLENAEGNKVKTADIIGRITLISSVPDIDTPVCSLETRKFNQEADKYPDARFLTISNNTLEQQKDWCAAQGVRNLQLLSDESLSFGYAMKLYMPNFGALARTIFIVDKTGKIVYRQIVPEITDEPDYQDALSALEKLAKRIDD</sequence>
<dbReference type="GO" id="GO:0008379">
    <property type="term" value="F:thioredoxin peroxidase activity"/>
    <property type="evidence" value="ECO:0007669"/>
    <property type="project" value="InterPro"/>
</dbReference>
<keyword evidence="3" id="KW-1015">Disulfide bond</keyword>
<dbReference type="Gene3D" id="3.40.30.10">
    <property type="entry name" value="Glutaredoxin"/>
    <property type="match status" value="1"/>
</dbReference>
<dbReference type="InterPro" id="IPR036249">
    <property type="entry name" value="Thioredoxin-like_sf"/>
</dbReference>
<evidence type="ECO:0000256" key="4">
    <source>
        <dbReference type="ARBA" id="ARBA00023284"/>
    </source>
</evidence>
<dbReference type="AlphaFoldDB" id="A0A6P1EAX6"/>
<reference evidence="6 7" key="1">
    <citation type="submission" date="2019-12" db="EMBL/GenBank/DDBJ databases">
        <title>Lactobacillus hilgardii FLUB.</title>
        <authorList>
            <person name="Gustaw K."/>
        </authorList>
    </citation>
    <scope>NUCLEOTIDE SEQUENCE [LARGE SCALE GENOMIC DNA]</scope>
    <source>
        <strain evidence="6 7">FLUB</strain>
    </source>
</reference>
<dbReference type="InterPro" id="IPR013766">
    <property type="entry name" value="Thioredoxin_domain"/>
</dbReference>
<accession>A0A6P1EAX6</accession>
<dbReference type="Proteomes" id="UP000465035">
    <property type="component" value="Chromosome"/>
</dbReference>
<dbReference type="SUPFAM" id="SSF52833">
    <property type="entry name" value="Thioredoxin-like"/>
    <property type="match status" value="1"/>
</dbReference>
<protein>
    <submittedName>
        <fullName evidence="6">Thiol peroxidase</fullName>
        <ecNumber evidence="6">1.11.1.-</ecNumber>
    </submittedName>
</protein>
<keyword evidence="2" id="KW-0049">Antioxidant</keyword>
<evidence type="ECO:0000313" key="6">
    <source>
        <dbReference type="EMBL" id="QHB51903.1"/>
    </source>
</evidence>
<dbReference type="PANTHER" id="PTHR43110">
    <property type="entry name" value="THIOL PEROXIDASE"/>
    <property type="match status" value="1"/>
</dbReference>
<evidence type="ECO:0000259" key="5">
    <source>
        <dbReference type="PROSITE" id="PS51352"/>
    </source>
</evidence>
<feature type="domain" description="Thioredoxin" evidence="5">
    <location>
        <begin position="36"/>
        <end position="184"/>
    </location>
</feature>
<organism evidence="6 7">
    <name type="scientific">Lentilactobacillus hilgardii</name>
    <name type="common">Lactobacillus hilgardii</name>
    <dbReference type="NCBI Taxonomy" id="1588"/>
    <lineage>
        <taxon>Bacteria</taxon>
        <taxon>Bacillati</taxon>
        <taxon>Bacillota</taxon>
        <taxon>Bacilli</taxon>
        <taxon>Lactobacillales</taxon>
        <taxon>Lactobacillaceae</taxon>
        <taxon>Lentilactobacillus</taxon>
    </lineage>
</organism>
<keyword evidence="1 6" id="KW-0575">Peroxidase</keyword>
<gene>
    <name evidence="6" type="ORF">GQR93_06765</name>
</gene>
<dbReference type="EMBL" id="CP047121">
    <property type="protein sequence ID" value="QHB51903.1"/>
    <property type="molecule type" value="Genomic_DNA"/>
</dbReference>
<dbReference type="PANTHER" id="PTHR43110:SF1">
    <property type="entry name" value="THIOL PEROXIDASE"/>
    <property type="match status" value="1"/>
</dbReference>
<evidence type="ECO:0000256" key="1">
    <source>
        <dbReference type="ARBA" id="ARBA00022559"/>
    </source>
</evidence>
<dbReference type="EC" id="1.11.1.-" evidence="6"/>
<evidence type="ECO:0000313" key="7">
    <source>
        <dbReference type="Proteomes" id="UP000465035"/>
    </source>
</evidence>
<dbReference type="InterPro" id="IPR013740">
    <property type="entry name" value="Redoxin"/>
</dbReference>
<keyword evidence="6" id="KW-0560">Oxidoreductase</keyword>